<dbReference type="Gene3D" id="3.40.50.1820">
    <property type="entry name" value="alpha/beta hydrolase"/>
    <property type="match status" value="1"/>
</dbReference>
<proteinExistence type="inferred from homology"/>
<sequence>MTNDMLRNMYKGRPPPLPPHLDDDDDDDSTEGGDTFDSHSSSSFLNPSPAVHPSKLRQGGGGGGLNSASNRYAPLEWNTFFQEKRSVTVLGQEAEGEADITFTVYETKGKPGAPVFVMHHGAGLAALSFALTAREIRKLVGDEVGVLSYDARGHGETTSGDEHNLSLTRLAKDLENVIHAVYGQHPPDIILVGHSMGGAVVSEAASQGMIPNLIGVAVLDIVEGVAIETLSYLHGWLERRPVNFRSLDKVVQWSIKSGTIRNIESARVSYPPLAKLVNGSTLENPCYGWRTDLAASEQYWKEWFTGLTEKFLSCRAGKLLILAGTDRLDKDMTIAQMQGKFQMLVFPNSGHCVQEDDPERMARELVAFWKRNERLVLPPKPHSIHA</sequence>
<dbReference type="InterPro" id="IPR000073">
    <property type="entry name" value="AB_hydrolase_1"/>
</dbReference>
<evidence type="ECO:0000256" key="7">
    <source>
        <dbReference type="SAM" id="MobiDB-lite"/>
    </source>
</evidence>
<dbReference type="InterPro" id="IPR029058">
    <property type="entry name" value="AB_hydrolase_fold"/>
</dbReference>
<name>A0ABQ7JLY1_9FUNG</name>
<protein>
    <recommendedName>
        <fullName evidence="2 6">Protein phosphatase methylesterase 1</fullName>
        <shortName evidence="6">PME-1</shortName>
        <ecNumber evidence="6">3.1.1.-</ecNumber>
    </recommendedName>
</protein>
<evidence type="ECO:0000256" key="6">
    <source>
        <dbReference type="PIRNR" id="PIRNR022950"/>
    </source>
</evidence>
<keyword evidence="3 6" id="KW-0719">Serine esterase</keyword>
<dbReference type="EMBL" id="JAAAIM010001405">
    <property type="protein sequence ID" value="KAG0278860.1"/>
    <property type="molecule type" value="Genomic_DNA"/>
</dbReference>
<feature type="compositionally biased region" description="Acidic residues" evidence="7">
    <location>
        <begin position="22"/>
        <end position="31"/>
    </location>
</feature>
<gene>
    <name evidence="9" type="ORF">BGZ96_002208</name>
</gene>
<evidence type="ECO:0000256" key="4">
    <source>
        <dbReference type="ARBA" id="ARBA00022801"/>
    </source>
</evidence>
<feature type="domain" description="AB hydrolase-1" evidence="8">
    <location>
        <begin position="116"/>
        <end position="363"/>
    </location>
</feature>
<feature type="region of interest" description="Disordered" evidence="7">
    <location>
        <begin position="1"/>
        <end position="68"/>
    </location>
</feature>
<evidence type="ECO:0000313" key="10">
    <source>
        <dbReference type="Proteomes" id="UP001194696"/>
    </source>
</evidence>
<comment type="similarity">
    <text evidence="1 6">Belongs to the AB hydrolase superfamily.</text>
</comment>
<dbReference type="Pfam" id="PF12697">
    <property type="entry name" value="Abhydrolase_6"/>
    <property type="match status" value="1"/>
</dbReference>
<evidence type="ECO:0000313" key="9">
    <source>
        <dbReference type="EMBL" id="KAG0278860.1"/>
    </source>
</evidence>
<evidence type="ECO:0000256" key="3">
    <source>
        <dbReference type="ARBA" id="ARBA00022487"/>
    </source>
</evidence>
<reference evidence="9 10" key="1">
    <citation type="journal article" date="2020" name="Fungal Divers.">
        <title>Resolving the Mortierellaceae phylogeny through synthesis of multi-gene phylogenetics and phylogenomics.</title>
        <authorList>
            <person name="Vandepol N."/>
            <person name="Liber J."/>
            <person name="Desiro A."/>
            <person name="Na H."/>
            <person name="Kennedy M."/>
            <person name="Barry K."/>
            <person name="Grigoriev I.V."/>
            <person name="Miller A.N."/>
            <person name="O'Donnell K."/>
            <person name="Stajich J.E."/>
            <person name="Bonito G."/>
        </authorList>
    </citation>
    <scope>NUCLEOTIDE SEQUENCE [LARGE SCALE GENOMIC DNA]</scope>
    <source>
        <strain evidence="9 10">AD045</strain>
    </source>
</reference>
<dbReference type="EC" id="3.1.1.-" evidence="6"/>
<dbReference type="PIRSF" id="PIRSF022950">
    <property type="entry name" value="PPase_methylesterase_euk"/>
    <property type="match status" value="1"/>
</dbReference>
<comment type="caution">
    <text evidence="9">The sequence shown here is derived from an EMBL/GenBank/DDBJ whole genome shotgun (WGS) entry which is preliminary data.</text>
</comment>
<dbReference type="PANTHER" id="PTHR14189">
    <property type="entry name" value="PROTEIN PHOSPHATASE METHYLESTERASE-1 RELATED"/>
    <property type="match status" value="1"/>
</dbReference>
<evidence type="ECO:0000256" key="1">
    <source>
        <dbReference type="ARBA" id="ARBA00008645"/>
    </source>
</evidence>
<dbReference type="Proteomes" id="UP001194696">
    <property type="component" value="Unassembled WGS sequence"/>
</dbReference>
<evidence type="ECO:0000259" key="8">
    <source>
        <dbReference type="Pfam" id="PF12697"/>
    </source>
</evidence>
<accession>A0ABQ7JLY1</accession>
<keyword evidence="4 6" id="KW-0378">Hydrolase</keyword>
<dbReference type="SUPFAM" id="SSF53474">
    <property type="entry name" value="alpha/beta-Hydrolases"/>
    <property type="match status" value="1"/>
</dbReference>
<dbReference type="InterPro" id="IPR016812">
    <property type="entry name" value="PPase_methylesterase_euk"/>
</dbReference>
<dbReference type="PANTHER" id="PTHR14189:SF0">
    <property type="entry name" value="PROTEIN PHOSPHATASE METHYLESTERASE 1"/>
    <property type="match status" value="1"/>
</dbReference>
<evidence type="ECO:0000256" key="2">
    <source>
        <dbReference type="ARBA" id="ARBA00020672"/>
    </source>
</evidence>
<keyword evidence="10" id="KW-1185">Reference proteome</keyword>
<organism evidence="9 10">
    <name type="scientific">Linnemannia gamsii</name>
    <dbReference type="NCBI Taxonomy" id="64522"/>
    <lineage>
        <taxon>Eukaryota</taxon>
        <taxon>Fungi</taxon>
        <taxon>Fungi incertae sedis</taxon>
        <taxon>Mucoromycota</taxon>
        <taxon>Mortierellomycotina</taxon>
        <taxon>Mortierellomycetes</taxon>
        <taxon>Mortierellales</taxon>
        <taxon>Mortierellaceae</taxon>
        <taxon>Linnemannia</taxon>
    </lineage>
</organism>
<comment type="catalytic activity">
    <reaction evidence="5">
        <text>[phosphatase 2A protein]-C-terminal L-leucine methyl ester + H2O = [phosphatase 2A protein]-C-terminal L-leucine + methanol + H(+)</text>
        <dbReference type="Rhea" id="RHEA:48548"/>
        <dbReference type="Rhea" id="RHEA-COMP:12134"/>
        <dbReference type="Rhea" id="RHEA-COMP:12135"/>
        <dbReference type="ChEBI" id="CHEBI:15377"/>
        <dbReference type="ChEBI" id="CHEBI:15378"/>
        <dbReference type="ChEBI" id="CHEBI:17790"/>
        <dbReference type="ChEBI" id="CHEBI:90516"/>
        <dbReference type="ChEBI" id="CHEBI:90517"/>
        <dbReference type="EC" id="3.1.1.89"/>
    </reaction>
</comment>
<evidence type="ECO:0000256" key="5">
    <source>
        <dbReference type="ARBA" id="ARBA00049203"/>
    </source>
</evidence>
<comment type="function">
    <text evidence="6">Demethylates proteins that have been reversibly carboxymethylated.</text>
</comment>